<dbReference type="InterPro" id="IPR009008">
    <property type="entry name" value="Val/Leu/Ile-tRNA-synth_edit"/>
</dbReference>
<evidence type="ECO:0000256" key="7">
    <source>
        <dbReference type="ARBA" id="ARBA00023146"/>
    </source>
</evidence>
<dbReference type="SUPFAM" id="SSF52374">
    <property type="entry name" value="Nucleotidylyl transferase"/>
    <property type="match status" value="1"/>
</dbReference>
<evidence type="ECO:0000256" key="2">
    <source>
        <dbReference type="ARBA" id="ARBA00013165"/>
    </source>
</evidence>
<dbReference type="InterPro" id="IPR002300">
    <property type="entry name" value="aa-tRNA-synth_Ia"/>
</dbReference>
<evidence type="ECO:0000256" key="5">
    <source>
        <dbReference type="ARBA" id="ARBA00022840"/>
    </source>
</evidence>
<proteinExistence type="inferred from homology"/>
<name>A0ABQ9TPG7_SAGOE</name>
<evidence type="ECO:0000256" key="6">
    <source>
        <dbReference type="ARBA" id="ARBA00022917"/>
    </source>
</evidence>
<dbReference type="GO" id="GO:0016874">
    <property type="term" value="F:ligase activity"/>
    <property type="evidence" value="ECO:0007669"/>
    <property type="project" value="UniProtKB-KW"/>
</dbReference>
<dbReference type="Gene3D" id="3.90.740.10">
    <property type="entry name" value="Valyl/Leucyl/Isoleucyl-tRNA synthetase, editing domain"/>
    <property type="match status" value="1"/>
</dbReference>
<dbReference type="EMBL" id="JASSZA010000020">
    <property type="protein sequence ID" value="KAK2086658.1"/>
    <property type="molecule type" value="Genomic_DNA"/>
</dbReference>
<organism evidence="10 11">
    <name type="scientific">Saguinus oedipus</name>
    <name type="common">Cotton-top tamarin</name>
    <name type="synonym">Oedipomidas oedipus</name>
    <dbReference type="NCBI Taxonomy" id="9490"/>
    <lineage>
        <taxon>Eukaryota</taxon>
        <taxon>Metazoa</taxon>
        <taxon>Chordata</taxon>
        <taxon>Craniata</taxon>
        <taxon>Vertebrata</taxon>
        <taxon>Euteleostomi</taxon>
        <taxon>Mammalia</taxon>
        <taxon>Eutheria</taxon>
        <taxon>Euarchontoglires</taxon>
        <taxon>Primates</taxon>
        <taxon>Haplorrhini</taxon>
        <taxon>Platyrrhini</taxon>
        <taxon>Cebidae</taxon>
        <taxon>Callitrichinae</taxon>
        <taxon>Saguinus</taxon>
    </lineage>
</organism>
<dbReference type="Proteomes" id="UP001266305">
    <property type="component" value="Unassembled WGS sequence"/>
</dbReference>
<protein>
    <recommendedName>
        <fullName evidence="2">isoleucine--tRNA ligase</fullName>
        <ecNumber evidence="2">6.1.1.5</ecNumber>
    </recommendedName>
    <alternativeName>
        <fullName evidence="8">Isoleucyl-tRNA synthetase</fullName>
    </alternativeName>
</protein>
<keyword evidence="3 10" id="KW-0436">Ligase</keyword>
<dbReference type="PRINTS" id="PR00984">
    <property type="entry name" value="TRNASYNTHILE"/>
</dbReference>
<dbReference type="PANTHER" id="PTHR42765:SF1">
    <property type="entry name" value="ISOLEUCINE--TRNA LIGASE, MITOCHONDRIAL"/>
    <property type="match status" value="1"/>
</dbReference>
<accession>A0ABQ9TPG7</accession>
<sequence length="700" mass="78499">MATGDEKAFLVQSVSGASNHLLNGRYRDTVLLPQTTFPMKLLGRQQPDTELEIQQVRALLRRGASREARPRCGLLALGGSHTSALHAGADFSRNFGEHVALSICSFKTKNLILKDIASRFHMMTGSKIHFVPGWDCHGLPIEVKVLAELGGEAQNLSAIEIREKARSFAKVAIEKQKLAFIHWGIMADWNNCYFTFDGKYDAKQLRNFYQMYEKGLVYRSSKPVFWSPSSRTALAEAELEYNPEHVSHSIYVKFHLLKPSSKLASLIDGSSPVSFLVWTTQPWTIPANQAVCYMPESTFAVVKCSKSGILYILAADKVASVASTLETTFETISAFSGVDLENGTCRHPLVPNKASPLLPANHVTMAKGTGLVHTAPAHRMEDYSVESQHHLPMDCLVNEDGIFTDVAGPELQNKAVLEEGTDVVALLISVSPNQPTSVYIKGEYIMLQTAKNLLKEEKLVHSHPYDWRTKKPVVIRASKQWFINIADIKTTAKSLNIYELLKKVKFIPGSALNAMVEMMDRRPYWCISRQRTWNVPIPVFHHKTKDEYLINSRLVTIKSNSISTGNWYTVHMGNSEYRSIRREKAFFVFITPDQTIEHIVKLVEQHGSDIWWTLPPEQLLPKEVLSEVGGPDAFEYVPGQDILDIWFDSGISWSYVLPEFTVQKIVKNGIFPPPFSQFILLGPPGNPKAPSFVKTKCGSH</sequence>
<keyword evidence="11" id="KW-1185">Reference proteome</keyword>
<dbReference type="SUPFAM" id="SSF50677">
    <property type="entry name" value="ValRS/IleRS/LeuRS editing domain"/>
    <property type="match status" value="1"/>
</dbReference>
<gene>
    <name evidence="10" type="primary">IARS2_4</name>
    <name evidence="10" type="ORF">P7K49_036083</name>
</gene>
<keyword evidence="6" id="KW-0648">Protein biosynthesis</keyword>
<dbReference type="Gene3D" id="1.10.10.830">
    <property type="entry name" value="Ile-tRNA synthetase CP2 domain-like"/>
    <property type="match status" value="1"/>
</dbReference>
<evidence type="ECO:0000256" key="1">
    <source>
        <dbReference type="ARBA" id="ARBA00005594"/>
    </source>
</evidence>
<evidence type="ECO:0000256" key="3">
    <source>
        <dbReference type="ARBA" id="ARBA00022598"/>
    </source>
</evidence>
<dbReference type="Gene3D" id="3.40.50.620">
    <property type="entry name" value="HUPs"/>
    <property type="match status" value="2"/>
</dbReference>
<dbReference type="InterPro" id="IPR014729">
    <property type="entry name" value="Rossmann-like_a/b/a_fold"/>
</dbReference>
<dbReference type="InterPro" id="IPR050081">
    <property type="entry name" value="Ile-tRNA_ligase"/>
</dbReference>
<dbReference type="PANTHER" id="PTHR42765">
    <property type="entry name" value="SOLEUCYL-TRNA SYNTHETASE"/>
    <property type="match status" value="1"/>
</dbReference>
<evidence type="ECO:0000313" key="11">
    <source>
        <dbReference type="Proteomes" id="UP001266305"/>
    </source>
</evidence>
<evidence type="ECO:0000313" key="10">
    <source>
        <dbReference type="EMBL" id="KAK2086658.1"/>
    </source>
</evidence>
<dbReference type="Pfam" id="PF00133">
    <property type="entry name" value="tRNA-synt_1"/>
    <property type="match status" value="1"/>
</dbReference>
<keyword evidence="5" id="KW-0067">ATP-binding</keyword>
<keyword evidence="4" id="KW-0547">Nucleotide-binding</keyword>
<evidence type="ECO:0000256" key="8">
    <source>
        <dbReference type="ARBA" id="ARBA00032665"/>
    </source>
</evidence>
<evidence type="ECO:0000259" key="9">
    <source>
        <dbReference type="Pfam" id="PF00133"/>
    </source>
</evidence>
<evidence type="ECO:0000256" key="4">
    <source>
        <dbReference type="ARBA" id="ARBA00022741"/>
    </source>
</evidence>
<keyword evidence="7" id="KW-0030">Aminoacyl-tRNA synthetase</keyword>
<comment type="caution">
    <text evidence="10">The sequence shown here is derived from an EMBL/GenBank/DDBJ whole genome shotgun (WGS) entry which is preliminary data.</text>
</comment>
<dbReference type="InterPro" id="IPR002301">
    <property type="entry name" value="Ile-tRNA-ligase"/>
</dbReference>
<reference evidence="10 11" key="1">
    <citation type="submission" date="2023-05" db="EMBL/GenBank/DDBJ databases">
        <title>B98-5 Cell Line De Novo Hybrid Assembly: An Optical Mapping Approach.</title>
        <authorList>
            <person name="Kananen K."/>
            <person name="Auerbach J.A."/>
            <person name="Kautto E."/>
            <person name="Blachly J.S."/>
        </authorList>
    </citation>
    <scope>NUCLEOTIDE SEQUENCE [LARGE SCALE GENOMIC DNA]</scope>
    <source>
        <strain evidence="10">B95-8</strain>
        <tissue evidence="10">Cell line</tissue>
    </source>
</reference>
<comment type="similarity">
    <text evidence="1">Belongs to the class-I aminoacyl-tRNA synthetase family.</text>
</comment>
<dbReference type="EC" id="6.1.1.5" evidence="2"/>
<feature type="domain" description="Aminoacyl-tRNA synthetase class Ia" evidence="9">
    <location>
        <begin position="110"/>
        <end position="558"/>
    </location>
</feature>